<dbReference type="OrthoDB" id="5086884at2759"/>
<dbReference type="GO" id="GO:0022857">
    <property type="term" value="F:transmembrane transporter activity"/>
    <property type="evidence" value="ECO:0007669"/>
    <property type="project" value="InterPro"/>
</dbReference>
<evidence type="ECO:0000256" key="2">
    <source>
        <dbReference type="ARBA" id="ARBA00022448"/>
    </source>
</evidence>
<dbReference type="InterPro" id="IPR020846">
    <property type="entry name" value="MFS_dom"/>
</dbReference>
<feature type="transmembrane region" description="Helical" evidence="7">
    <location>
        <begin position="345"/>
        <end position="365"/>
    </location>
</feature>
<dbReference type="GO" id="GO:0016020">
    <property type="term" value="C:membrane"/>
    <property type="evidence" value="ECO:0007669"/>
    <property type="project" value="UniProtKB-SubCell"/>
</dbReference>
<feature type="transmembrane region" description="Helical" evidence="7">
    <location>
        <begin position="134"/>
        <end position="155"/>
    </location>
</feature>
<evidence type="ECO:0000256" key="7">
    <source>
        <dbReference type="SAM" id="Phobius"/>
    </source>
</evidence>
<feature type="transmembrane region" description="Helical" evidence="7">
    <location>
        <begin position="109"/>
        <end position="128"/>
    </location>
</feature>
<evidence type="ECO:0000256" key="4">
    <source>
        <dbReference type="ARBA" id="ARBA00022989"/>
    </source>
</evidence>
<comment type="caution">
    <text evidence="9">The sequence shown here is derived from an EMBL/GenBank/DDBJ whole genome shotgun (WGS) entry which is preliminary data.</text>
</comment>
<protein>
    <submittedName>
        <fullName evidence="9">MFS general substrate transporter</fullName>
    </submittedName>
</protein>
<dbReference type="SUPFAM" id="SSF103473">
    <property type="entry name" value="MFS general substrate transporter"/>
    <property type="match status" value="1"/>
</dbReference>
<dbReference type="PANTHER" id="PTHR42718">
    <property type="entry name" value="MAJOR FACILITATOR SUPERFAMILY MULTIDRUG TRANSPORTER MFSC"/>
    <property type="match status" value="1"/>
</dbReference>
<accession>A0A9P5XC42</accession>
<feature type="transmembrane region" description="Helical" evidence="7">
    <location>
        <begin position="236"/>
        <end position="254"/>
    </location>
</feature>
<dbReference type="PROSITE" id="PS00216">
    <property type="entry name" value="SUGAR_TRANSPORT_1"/>
    <property type="match status" value="1"/>
</dbReference>
<dbReference type="InterPro" id="IPR005829">
    <property type="entry name" value="Sugar_transporter_CS"/>
</dbReference>
<proteinExistence type="predicted"/>
<comment type="subcellular location">
    <subcellularLocation>
        <location evidence="1">Membrane</location>
        <topology evidence="1">Multi-pass membrane protein</topology>
    </subcellularLocation>
</comment>
<feature type="transmembrane region" description="Helical" evidence="7">
    <location>
        <begin position="435"/>
        <end position="462"/>
    </location>
</feature>
<dbReference type="Gene3D" id="1.20.1250.20">
    <property type="entry name" value="MFS general substrate transporter like domains"/>
    <property type="match status" value="1"/>
</dbReference>
<reference evidence="9" key="1">
    <citation type="submission" date="2020-11" db="EMBL/GenBank/DDBJ databases">
        <authorList>
            <consortium name="DOE Joint Genome Institute"/>
            <person name="Ahrendt S."/>
            <person name="Riley R."/>
            <person name="Andreopoulos W."/>
            <person name="Labutti K."/>
            <person name="Pangilinan J."/>
            <person name="Ruiz-Duenas F.J."/>
            <person name="Barrasa J.M."/>
            <person name="Sanchez-Garcia M."/>
            <person name="Camarero S."/>
            <person name="Miyauchi S."/>
            <person name="Serrano A."/>
            <person name="Linde D."/>
            <person name="Babiker R."/>
            <person name="Drula E."/>
            <person name="Ayuso-Fernandez I."/>
            <person name="Pacheco R."/>
            <person name="Padilla G."/>
            <person name="Ferreira P."/>
            <person name="Barriuso J."/>
            <person name="Kellner H."/>
            <person name="Castanera R."/>
            <person name="Alfaro M."/>
            <person name="Ramirez L."/>
            <person name="Pisabarro A.G."/>
            <person name="Kuo A."/>
            <person name="Tritt A."/>
            <person name="Lipzen A."/>
            <person name="He G."/>
            <person name="Yan M."/>
            <person name="Ng V."/>
            <person name="Cullen D."/>
            <person name="Martin F."/>
            <person name="Rosso M.-N."/>
            <person name="Henrissat B."/>
            <person name="Hibbett D."/>
            <person name="Martinez A.T."/>
            <person name="Grigoriev I.V."/>
        </authorList>
    </citation>
    <scope>NUCLEOTIDE SEQUENCE</scope>
    <source>
        <strain evidence="9">MF-IS2</strain>
    </source>
</reference>
<keyword evidence="10" id="KW-1185">Reference proteome</keyword>
<dbReference type="PROSITE" id="PS50850">
    <property type="entry name" value="MFS"/>
    <property type="match status" value="1"/>
</dbReference>
<keyword evidence="4 7" id="KW-1133">Transmembrane helix</keyword>
<feature type="transmembrane region" description="Helical" evidence="7">
    <location>
        <begin position="202"/>
        <end position="220"/>
    </location>
</feature>
<feature type="domain" description="Major facilitator superfamily (MFS) profile" evidence="8">
    <location>
        <begin position="43"/>
        <end position="545"/>
    </location>
</feature>
<sequence length="553" mass="59725">MDDVSPAPISNPDGTHRHNNLSNPELHENYHITQKSLLSSLVIVIVMMSSKIINTANNMSVSIALPAIEKEFGADPSLLQWIISVYPLTSGCLLLVLGRLADLYGRKKVYLVGTLILTAFTLGCGFANNIVTLIILRGIQGIGAAATIPASLGILAHAFPPSKARSLAFATFAAGGPVGAAFGSALGGVLTEKTSTTWRSSFYVFTAVNVVCFIGGLLCIEEDRPQLQGEDKKVDWLGALLITAALVMILFVLGEGENAPQRWETGYIIALLIIGVFLTAIFLYWQWFLEKAQTHRCEQLEAMLASFGDGGEYDGQTRRGSSRWNNVLPPPIMKISLWGREKGRFAGVMAIVFLTWCSFMSWIFWAQLYYQDYLGLNPLETVARLIPMFVVGLLCNSFIGIMANHLSMVTITTMGTLGTSAACLLFALIDTKVTYWAFGFPAAILSVLGVDFVFTAGTLYVAKISQPHEQSLAGALFQFMTQLGTSVGVTLSTVVFDCVTLDLNEGQDIIRSYRAVQWTCCTFGICGGLLGLALFRGVGAPGKGSTEGRKGDG</sequence>
<feature type="transmembrane region" description="Helical" evidence="7">
    <location>
        <begin position="78"/>
        <end position="97"/>
    </location>
</feature>
<keyword evidence="2" id="KW-0813">Transport</keyword>
<evidence type="ECO:0000256" key="3">
    <source>
        <dbReference type="ARBA" id="ARBA00022692"/>
    </source>
</evidence>
<feature type="transmembrane region" description="Helical" evidence="7">
    <location>
        <begin position="385"/>
        <end position="402"/>
    </location>
</feature>
<feature type="transmembrane region" description="Helical" evidence="7">
    <location>
        <begin position="516"/>
        <end position="535"/>
    </location>
</feature>
<dbReference type="AlphaFoldDB" id="A0A9P5XC42"/>
<feature type="transmembrane region" description="Helical" evidence="7">
    <location>
        <begin position="266"/>
        <end position="285"/>
    </location>
</feature>
<keyword evidence="5 7" id="KW-0472">Membrane</keyword>
<organism evidence="9 10">
    <name type="scientific">Macrolepiota fuliginosa MF-IS2</name>
    <dbReference type="NCBI Taxonomy" id="1400762"/>
    <lineage>
        <taxon>Eukaryota</taxon>
        <taxon>Fungi</taxon>
        <taxon>Dikarya</taxon>
        <taxon>Basidiomycota</taxon>
        <taxon>Agaricomycotina</taxon>
        <taxon>Agaricomycetes</taxon>
        <taxon>Agaricomycetidae</taxon>
        <taxon>Agaricales</taxon>
        <taxon>Agaricineae</taxon>
        <taxon>Agaricaceae</taxon>
        <taxon>Macrolepiota</taxon>
    </lineage>
</organism>
<feature type="region of interest" description="Disordered" evidence="6">
    <location>
        <begin position="1"/>
        <end position="23"/>
    </location>
</feature>
<evidence type="ECO:0000313" key="9">
    <source>
        <dbReference type="EMBL" id="KAF9447312.1"/>
    </source>
</evidence>
<dbReference type="Pfam" id="PF07690">
    <property type="entry name" value="MFS_1"/>
    <property type="match status" value="1"/>
</dbReference>
<name>A0A9P5XC42_9AGAR</name>
<gene>
    <name evidence="9" type="ORF">P691DRAFT_802591</name>
</gene>
<feature type="transmembrane region" description="Helical" evidence="7">
    <location>
        <begin position="167"/>
        <end position="190"/>
    </location>
</feature>
<feature type="transmembrane region" description="Helical" evidence="7">
    <location>
        <begin position="409"/>
        <end position="429"/>
    </location>
</feature>
<dbReference type="InterPro" id="IPR011701">
    <property type="entry name" value="MFS"/>
</dbReference>
<dbReference type="EMBL" id="MU151205">
    <property type="protein sequence ID" value="KAF9447312.1"/>
    <property type="molecule type" value="Genomic_DNA"/>
</dbReference>
<evidence type="ECO:0000256" key="5">
    <source>
        <dbReference type="ARBA" id="ARBA00023136"/>
    </source>
</evidence>
<dbReference type="Proteomes" id="UP000807342">
    <property type="component" value="Unassembled WGS sequence"/>
</dbReference>
<feature type="transmembrane region" description="Helical" evidence="7">
    <location>
        <begin position="474"/>
        <end position="496"/>
    </location>
</feature>
<evidence type="ECO:0000313" key="10">
    <source>
        <dbReference type="Proteomes" id="UP000807342"/>
    </source>
</evidence>
<dbReference type="PANTHER" id="PTHR42718:SF9">
    <property type="entry name" value="MAJOR FACILITATOR SUPERFAMILY MULTIDRUG TRANSPORTER MFSC"/>
    <property type="match status" value="1"/>
</dbReference>
<dbReference type="Gene3D" id="1.20.1720.10">
    <property type="entry name" value="Multidrug resistance protein D"/>
    <property type="match status" value="1"/>
</dbReference>
<evidence type="ECO:0000256" key="6">
    <source>
        <dbReference type="SAM" id="MobiDB-lite"/>
    </source>
</evidence>
<evidence type="ECO:0000259" key="8">
    <source>
        <dbReference type="PROSITE" id="PS50850"/>
    </source>
</evidence>
<evidence type="ECO:0000256" key="1">
    <source>
        <dbReference type="ARBA" id="ARBA00004141"/>
    </source>
</evidence>
<keyword evidence="3 7" id="KW-0812">Transmembrane</keyword>
<dbReference type="InterPro" id="IPR036259">
    <property type="entry name" value="MFS_trans_sf"/>
</dbReference>